<protein>
    <submittedName>
        <fullName evidence="2">Uncharacterized protein</fullName>
    </submittedName>
</protein>
<name>A0A1H3DCT4_9PSEU</name>
<dbReference type="EMBL" id="FNOK01000013">
    <property type="protein sequence ID" value="SDX64147.1"/>
    <property type="molecule type" value="Genomic_DNA"/>
</dbReference>
<dbReference type="OrthoDB" id="4467390at2"/>
<dbReference type="AlphaFoldDB" id="A0A1H3DCT4"/>
<evidence type="ECO:0000313" key="2">
    <source>
        <dbReference type="EMBL" id="SDX64147.1"/>
    </source>
</evidence>
<reference evidence="3" key="1">
    <citation type="submission" date="2016-10" db="EMBL/GenBank/DDBJ databases">
        <authorList>
            <person name="Varghese N."/>
            <person name="Submissions S."/>
        </authorList>
    </citation>
    <scope>NUCLEOTIDE SEQUENCE [LARGE SCALE GENOMIC DNA]</scope>
    <source>
        <strain evidence="3">CGMCC 4.3530</strain>
    </source>
</reference>
<proteinExistence type="predicted"/>
<accession>A0A1H3DCT4</accession>
<evidence type="ECO:0000313" key="3">
    <source>
        <dbReference type="Proteomes" id="UP000199529"/>
    </source>
</evidence>
<gene>
    <name evidence="2" type="ORF">SAMN05216215_101354</name>
</gene>
<sequence length="156" mass="17278">MVHQPHPERTASVPRRRRGHPSPAPADALRFGGRYEDLRDDRLAHTLVREDAAVEREELSPHERISCHVHRRWAHECISSPAHVIAVTGHRWCRSCEAEASVAVDEVSGAVSVVCTRCRTIPDTAATRQILRTCRASLAVALDGRRACAAQQVRAA</sequence>
<evidence type="ECO:0000256" key="1">
    <source>
        <dbReference type="SAM" id="MobiDB-lite"/>
    </source>
</evidence>
<organism evidence="2 3">
    <name type="scientific">Saccharopolyspora shandongensis</name>
    <dbReference type="NCBI Taxonomy" id="418495"/>
    <lineage>
        <taxon>Bacteria</taxon>
        <taxon>Bacillati</taxon>
        <taxon>Actinomycetota</taxon>
        <taxon>Actinomycetes</taxon>
        <taxon>Pseudonocardiales</taxon>
        <taxon>Pseudonocardiaceae</taxon>
        <taxon>Saccharopolyspora</taxon>
    </lineage>
</organism>
<dbReference type="Proteomes" id="UP000199529">
    <property type="component" value="Unassembled WGS sequence"/>
</dbReference>
<feature type="region of interest" description="Disordered" evidence="1">
    <location>
        <begin position="1"/>
        <end position="29"/>
    </location>
</feature>
<keyword evidence="3" id="KW-1185">Reference proteome</keyword>